<name>A0ACC2IAS2_9PLEO</name>
<comment type="caution">
    <text evidence="1">The sequence shown here is derived from an EMBL/GenBank/DDBJ whole genome shotgun (WGS) entry which is preliminary data.</text>
</comment>
<evidence type="ECO:0000313" key="2">
    <source>
        <dbReference type="Proteomes" id="UP001153331"/>
    </source>
</evidence>
<keyword evidence="2" id="KW-1185">Reference proteome</keyword>
<protein>
    <submittedName>
        <fullName evidence="1">Uncharacterized protein</fullName>
    </submittedName>
</protein>
<dbReference type="Proteomes" id="UP001153331">
    <property type="component" value="Unassembled WGS sequence"/>
</dbReference>
<dbReference type="EMBL" id="JAPHNI010000339">
    <property type="protein sequence ID" value="KAJ8112250.1"/>
    <property type="molecule type" value="Genomic_DNA"/>
</dbReference>
<gene>
    <name evidence="1" type="ORF">OPT61_g5340</name>
</gene>
<organism evidence="1 2">
    <name type="scientific">Boeremia exigua</name>
    <dbReference type="NCBI Taxonomy" id="749465"/>
    <lineage>
        <taxon>Eukaryota</taxon>
        <taxon>Fungi</taxon>
        <taxon>Dikarya</taxon>
        <taxon>Ascomycota</taxon>
        <taxon>Pezizomycotina</taxon>
        <taxon>Dothideomycetes</taxon>
        <taxon>Pleosporomycetidae</taxon>
        <taxon>Pleosporales</taxon>
        <taxon>Pleosporineae</taxon>
        <taxon>Didymellaceae</taxon>
        <taxon>Boeremia</taxon>
    </lineage>
</organism>
<proteinExistence type="predicted"/>
<evidence type="ECO:0000313" key="1">
    <source>
        <dbReference type="EMBL" id="KAJ8112250.1"/>
    </source>
</evidence>
<reference evidence="1" key="1">
    <citation type="submission" date="2022-11" db="EMBL/GenBank/DDBJ databases">
        <title>Genome Sequence of Boeremia exigua.</title>
        <authorList>
            <person name="Buettner E."/>
        </authorList>
    </citation>
    <scope>NUCLEOTIDE SEQUENCE</scope>
    <source>
        <strain evidence="1">CU02</strain>
    </source>
</reference>
<sequence>MLLFYQSAFAVVLFLVASAVAVPSGMAGRQSAVRIMALGDSITGNPGCWRAYLWQKLQAAGIKNTDFVGTLPAQGCGFTYDGENEGHGGYLAVNIANQNLLPGWLLSTKPDIVMMHLGTNDVWSAQAPTTITTAFSKLVDQMRASNPRMKILVAKIIPMNPSGCNECGQRVINLNNAIATWAPTKSTSSSPITVVDVWTGFNTATMTGDGVHPNDAGAKVLAESWYSAVATAIKSS</sequence>
<accession>A0ACC2IAS2</accession>